<reference evidence="2 3" key="1">
    <citation type="submission" date="2023-07" db="EMBL/GenBank/DDBJ databases">
        <title>Sequencing the genomes of 1000 actinobacteria strains.</title>
        <authorList>
            <person name="Klenk H.-P."/>
        </authorList>
    </citation>
    <scope>NUCLEOTIDE SEQUENCE [LARGE SCALE GENOMIC DNA]</scope>
    <source>
        <strain evidence="2 3">GD13</strain>
    </source>
</reference>
<evidence type="ECO:0000256" key="1">
    <source>
        <dbReference type="SAM" id="MobiDB-lite"/>
    </source>
</evidence>
<evidence type="ECO:0000313" key="3">
    <source>
        <dbReference type="Proteomes" id="UP001240447"/>
    </source>
</evidence>
<sequence>MKKIPGPARGPRPARRRSQERLSGTRASLLETLQAQAEPVGVDALATLSGLHPNTVREHLEGLRDAGLVSRSPAPAEGRGRPAWRYEATGASQDDPRPEYAGLAVALARVIVRTSAEPVQDARRAGVEWGQELARESGLTPAAVRRERAARRAVNEVFDDMGFAPEPDADHVEVRLTRCPLLQAAREHPDVVCSVHQGIAEGLMTAAGGTAAGVELVPFAEPGACRLRLGRSA</sequence>
<name>A0ABT9NNV8_9ACTN</name>
<accession>A0ABT9NNV8</accession>
<evidence type="ECO:0000313" key="2">
    <source>
        <dbReference type="EMBL" id="MDP9821942.1"/>
    </source>
</evidence>
<feature type="region of interest" description="Disordered" evidence="1">
    <location>
        <begin position="63"/>
        <end position="97"/>
    </location>
</feature>
<dbReference type="InterPro" id="IPR036390">
    <property type="entry name" value="WH_DNA-bd_sf"/>
</dbReference>
<dbReference type="Pfam" id="PF12840">
    <property type="entry name" value="HTH_20"/>
    <property type="match status" value="1"/>
</dbReference>
<dbReference type="SUPFAM" id="SSF46785">
    <property type="entry name" value="Winged helix' DNA-binding domain"/>
    <property type="match status" value="1"/>
</dbReference>
<dbReference type="Gene3D" id="1.10.10.10">
    <property type="entry name" value="Winged helix-like DNA-binding domain superfamily/Winged helix DNA-binding domain"/>
    <property type="match status" value="1"/>
</dbReference>
<feature type="compositionally biased region" description="Low complexity" evidence="1">
    <location>
        <begin position="1"/>
        <end position="11"/>
    </location>
</feature>
<comment type="caution">
    <text evidence="2">The sequence shown here is derived from an EMBL/GenBank/DDBJ whole genome shotgun (WGS) entry which is preliminary data.</text>
</comment>
<dbReference type="Proteomes" id="UP001240447">
    <property type="component" value="Unassembled WGS sequence"/>
</dbReference>
<keyword evidence="3" id="KW-1185">Reference proteome</keyword>
<dbReference type="EMBL" id="JAUSQM010000001">
    <property type="protein sequence ID" value="MDP9821942.1"/>
    <property type="molecule type" value="Genomic_DNA"/>
</dbReference>
<dbReference type="InterPro" id="IPR036388">
    <property type="entry name" value="WH-like_DNA-bd_sf"/>
</dbReference>
<gene>
    <name evidence="2" type="ORF">J2S59_001751</name>
</gene>
<proteinExistence type="predicted"/>
<dbReference type="RefSeq" id="WP_246360178.1">
    <property type="nucleotide sequence ID" value="NZ_CCXJ01000155.1"/>
</dbReference>
<organism evidence="2 3">
    <name type="scientific">Nocardioides massiliensis</name>
    <dbReference type="NCBI Taxonomy" id="1325935"/>
    <lineage>
        <taxon>Bacteria</taxon>
        <taxon>Bacillati</taxon>
        <taxon>Actinomycetota</taxon>
        <taxon>Actinomycetes</taxon>
        <taxon>Propionibacteriales</taxon>
        <taxon>Nocardioidaceae</taxon>
        <taxon>Nocardioides</taxon>
    </lineage>
</organism>
<protein>
    <submittedName>
        <fullName evidence="2">ArsR family transcriptional regulator</fullName>
    </submittedName>
</protein>
<feature type="region of interest" description="Disordered" evidence="1">
    <location>
        <begin position="1"/>
        <end position="24"/>
    </location>
</feature>